<dbReference type="GO" id="GO:0006355">
    <property type="term" value="P:regulation of DNA-templated transcription"/>
    <property type="evidence" value="ECO:0007669"/>
    <property type="project" value="InterPro"/>
</dbReference>
<reference evidence="2 3" key="1">
    <citation type="submission" date="2021-03" db="EMBL/GenBank/DDBJ databases">
        <title>Antimicrobial resistance genes in bacteria isolated from Japanese honey, and their potential for conferring macrolide and lincosamide resistance in the American foulbrood pathogen Paenibacillus larvae.</title>
        <authorList>
            <person name="Okamoto M."/>
            <person name="Kumagai M."/>
            <person name="Kanamori H."/>
            <person name="Takamatsu D."/>
        </authorList>
    </citation>
    <scope>NUCLEOTIDE SEQUENCE [LARGE SCALE GENOMIC DNA]</scope>
    <source>
        <strain evidence="2 3">J41TS12</strain>
    </source>
</reference>
<evidence type="ECO:0000259" key="1">
    <source>
        <dbReference type="PROSITE" id="PS50937"/>
    </source>
</evidence>
<dbReference type="Gene3D" id="1.10.1660.10">
    <property type="match status" value="1"/>
</dbReference>
<dbReference type="InterPro" id="IPR009061">
    <property type="entry name" value="DNA-bd_dom_put_sf"/>
</dbReference>
<dbReference type="InterPro" id="IPR000551">
    <property type="entry name" value="MerR-type_HTH_dom"/>
</dbReference>
<evidence type="ECO:0000313" key="2">
    <source>
        <dbReference type="EMBL" id="GIO39461.1"/>
    </source>
</evidence>
<dbReference type="EMBL" id="BORR01000022">
    <property type="protein sequence ID" value="GIO39461.1"/>
    <property type="molecule type" value="Genomic_DNA"/>
</dbReference>
<dbReference type="Pfam" id="PF13411">
    <property type="entry name" value="MerR_1"/>
    <property type="match status" value="1"/>
</dbReference>
<feature type="domain" description="HTH merR-type" evidence="1">
    <location>
        <begin position="15"/>
        <end position="85"/>
    </location>
</feature>
<dbReference type="AlphaFoldDB" id="A0A920CGL7"/>
<dbReference type="SMART" id="SM00422">
    <property type="entry name" value="HTH_MERR"/>
    <property type="match status" value="1"/>
</dbReference>
<organism evidence="2 3">
    <name type="scientific">Paenibacillus antibioticophila</name>
    <dbReference type="NCBI Taxonomy" id="1274374"/>
    <lineage>
        <taxon>Bacteria</taxon>
        <taxon>Bacillati</taxon>
        <taxon>Bacillota</taxon>
        <taxon>Bacilli</taxon>
        <taxon>Bacillales</taxon>
        <taxon>Paenibacillaceae</taxon>
        <taxon>Paenibacillus</taxon>
    </lineage>
</organism>
<proteinExistence type="predicted"/>
<dbReference type="SUPFAM" id="SSF46955">
    <property type="entry name" value="Putative DNA-binding domain"/>
    <property type="match status" value="1"/>
</dbReference>
<keyword evidence="3" id="KW-1185">Reference proteome</keyword>
<gene>
    <name evidence="2" type="ORF">J41TS12_43220</name>
</gene>
<dbReference type="Proteomes" id="UP000681162">
    <property type="component" value="Unassembled WGS sequence"/>
</dbReference>
<evidence type="ECO:0000313" key="3">
    <source>
        <dbReference type="Proteomes" id="UP000681162"/>
    </source>
</evidence>
<dbReference type="PROSITE" id="PS50937">
    <property type="entry name" value="HTH_MERR_2"/>
    <property type="match status" value="1"/>
</dbReference>
<comment type="caution">
    <text evidence="2">The sequence shown here is derived from an EMBL/GenBank/DDBJ whole genome shotgun (WGS) entry which is preliminary data.</text>
</comment>
<name>A0A920CGL7_9BACL</name>
<dbReference type="GO" id="GO:0003677">
    <property type="term" value="F:DNA binding"/>
    <property type="evidence" value="ECO:0007669"/>
    <property type="project" value="InterPro"/>
</dbReference>
<accession>A0A920CGL7</accession>
<protein>
    <submittedName>
        <fullName evidence="2">MerR family transcriptional regulator</fullName>
    </submittedName>
</protein>
<sequence>MSRQRSMEAILASEYVSIGELTRLTGARYSTLKFYTEEGMLPFEQAEENLTRRYLRESTVELIYRIKRMKTDGLSIPQIKAALKEER</sequence>
<dbReference type="RefSeq" id="WP_212942757.1">
    <property type="nucleotide sequence ID" value="NZ_BORR01000022.1"/>
</dbReference>